<protein>
    <recommendedName>
        <fullName evidence="13">medium-chain acyl-CoA ligase</fullName>
        <ecNumber evidence="13">6.2.1.2</ecNumber>
    </recommendedName>
</protein>
<reference evidence="17" key="1">
    <citation type="submission" date="2025-08" db="UniProtKB">
        <authorList>
            <consortium name="Ensembl"/>
        </authorList>
    </citation>
    <scope>IDENTIFICATION</scope>
</reference>
<evidence type="ECO:0000313" key="18">
    <source>
        <dbReference type="Proteomes" id="UP000694406"/>
    </source>
</evidence>
<evidence type="ECO:0000256" key="3">
    <source>
        <dbReference type="ARBA" id="ARBA00006432"/>
    </source>
</evidence>
<evidence type="ECO:0000256" key="5">
    <source>
        <dbReference type="ARBA" id="ARBA00022723"/>
    </source>
</evidence>
<dbReference type="InterPro" id="IPR051087">
    <property type="entry name" value="Mitochondrial_ACSM"/>
</dbReference>
<dbReference type="GO" id="GO:0005759">
    <property type="term" value="C:mitochondrial matrix"/>
    <property type="evidence" value="ECO:0007669"/>
    <property type="project" value="TreeGrafter"/>
</dbReference>
<keyword evidence="18" id="KW-1185">Reference proteome</keyword>
<evidence type="ECO:0000256" key="9">
    <source>
        <dbReference type="ARBA" id="ARBA00022842"/>
    </source>
</evidence>
<evidence type="ECO:0000256" key="13">
    <source>
        <dbReference type="ARBA" id="ARBA00039009"/>
    </source>
</evidence>
<dbReference type="InterPro" id="IPR045851">
    <property type="entry name" value="AMP-bd_C_sf"/>
</dbReference>
<keyword evidence="12" id="KW-0496">Mitochondrion</keyword>
<dbReference type="Proteomes" id="UP000694406">
    <property type="component" value="Unplaced"/>
</dbReference>
<evidence type="ECO:0000256" key="4">
    <source>
        <dbReference type="ARBA" id="ARBA00022598"/>
    </source>
</evidence>
<evidence type="ECO:0000256" key="2">
    <source>
        <dbReference type="ARBA" id="ARBA00004173"/>
    </source>
</evidence>
<organism evidence="17 18">
    <name type="scientific">Laticauda laticaudata</name>
    <name type="common">Blue-ringed sea krait</name>
    <name type="synonym">Blue-lipped sea krait</name>
    <dbReference type="NCBI Taxonomy" id="8630"/>
    <lineage>
        <taxon>Eukaryota</taxon>
        <taxon>Metazoa</taxon>
        <taxon>Chordata</taxon>
        <taxon>Craniata</taxon>
        <taxon>Vertebrata</taxon>
        <taxon>Euteleostomi</taxon>
        <taxon>Lepidosauria</taxon>
        <taxon>Squamata</taxon>
        <taxon>Bifurcata</taxon>
        <taxon>Unidentata</taxon>
        <taxon>Episquamata</taxon>
        <taxon>Toxicofera</taxon>
        <taxon>Serpentes</taxon>
        <taxon>Colubroidea</taxon>
        <taxon>Elapidae</taxon>
        <taxon>Laticaudinae</taxon>
        <taxon>Laticauda</taxon>
    </lineage>
</organism>
<dbReference type="GO" id="GO:0006637">
    <property type="term" value="P:acyl-CoA metabolic process"/>
    <property type="evidence" value="ECO:0007669"/>
    <property type="project" value="TreeGrafter"/>
</dbReference>
<dbReference type="AlphaFoldDB" id="A0A8C5RK79"/>
<keyword evidence="10" id="KW-0809">Transit peptide</keyword>
<dbReference type="PROSITE" id="PS00455">
    <property type="entry name" value="AMP_BINDING"/>
    <property type="match status" value="1"/>
</dbReference>
<dbReference type="Gene3D" id="3.30.300.30">
    <property type="match status" value="1"/>
</dbReference>
<dbReference type="GO" id="GO:0005524">
    <property type="term" value="F:ATP binding"/>
    <property type="evidence" value="ECO:0007669"/>
    <property type="project" value="UniProtKB-KW"/>
</dbReference>
<evidence type="ECO:0000259" key="15">
    <source>
        <dbReference type="Pfam" id="PF00501"/>
    </source>
</evidence>
<feature type="domain" description="AMP-dependent synthetase/ligase" evidence="15">
    <location>
        <begin position="75"/>
        <end position="400"/>
    </location>
</feature>
<comment type="similarity">
    <text evidence="3">Belongs to the ATP-dependent AMP-binding enzyme family.</text>
</comment>
<evidence type="ECO:0000256" key="6">
    <source>
        <dbReference type="ARBA" id="ARBA00022741"/>
    </source>
</evidence>
<feature type="domain" description="AMP-binding enzyme C-terminal" evidence="16">
    <location>
        <begin position="464"/>
        <end position="544"/>
    </location>
</feature>
<dbReference type="Pfam" id="PF13193">
    <property type="entry name" value="AMP-binding_C"/>
    <property type="match status" value="1"/>
</dbReference>
<dbReference type="GO" id="GO:0004321">
    <property type="term" value="F:fatty-acyl-CoA synthase activity"/>
    <property type="evidence" value="ECO:0007669"/>
    <property type="project" value="TreeGrafter"/>
</dbReference>
<keyword evidence="4" id="KW-0436">Ligase</keyword>
<evidence type="ECO:0000259" key="16">
    <source>
        <dbReference type="Pfam" id="PF13193"/>
    </source>
</evidence>
<keyword evidence="11" id="KW-0443">Lipid metabolism</keyword>
<keyword evidence="7" id="KW-0276">Fatty acid metabolism</keyword>
<comment type="catalytic activity">
    <reaction evidence="14">
        <text>a medium-chain fatty acid + ATP + CoA = a medium-chain fatty acyl-CoA + AMP + diphosphate</text>
        <dbReference type="Rhea" id="RHEA:48340"/>
        <dbReference type="ChEBI" id="CHEBI:30616"/>
        <dbReference type="ChEBI" id="CHEBI:33019"/>
        <dbReference type="ChEBI" id="CHEBI:57287"/>
        <dbReference type="ChEBI" id="CHEBI:59558"/>
        <dbReference type="ChEBI" id="CHEBI:90546"/>
        <dbReference type="ChEBI" id="CHEBI:456215"/>
        <dbReference type="EC" id="6.2.1.2"/>
    </reaction>
    <physiologicalReaction direction="left-to-right" evidence="14">
        <dbReference type="Rhea" id="RHEA:48341"/>
    </physiologicalReaction>
</comment>
<dbReference type="FunFam" id="3.30.300.30:FF:000005">
    <property type="entry name" value="Acyl-coenzyme A synthetase ACSM5, mitochondrial"/>
    <property type="match status" value="1"/>
</dbReference>
<evidence type="ECO:0000256" key="10">
    <source>
        <dbReference type="ARBA" id="ARBA00022946"/>
    </source>
</evidence>
<comment type="subcellular location">
    <subcellularLocation>
        <location evidence="2">Mitochondrion</location>
    </subcellularLocation>
</comment>
<evidence type="ECO:0000256" key="11">
    <source>
        <dbReference type="ARBA" id="ARBA00023098"/>
    </source>
</evidence>
<proteinExistence type="inferred from homology"/>
<dbReference type="GO" id="GO:0031956">
    <property type="term" value="F:medium-chain fatty acid-CoA ligase activity"/>
    <property type="evidence" value="ECO:0007669"/>
    <property type="project" value="UniProtKB-EC"/>
</dbReference>
<dbReference type="GO" id="GO:0046872">
    <property type="term" value="F:metal ion binding"/>
    <property type="evidence" value="ECO:0007669"/>
    <property type="project" value="UniProtKB-KW"/>
</dbReference>
<accession>A0A8C5RK79</accession>
<evidence type="ECO:0000313" key="17">
    <source>
        <dbReference type="Ensembl" id="ENSLLTP00000004736.1"/>
    </source>
</evidence>
<dbReference type="InterPro" id="IPR000873">
    <property type="entry name" value="AMP-dep_synth/lig_dom"/>
</dbReference>
<dbReference type="InterPro" id="IPR020845">
    <property type="entry name" value="AMP-binding_CS"/>
</dbReference>
<evidence type="ECO:0000256" key="8">
    <source>
        <dbReference type="ARBA" id="ARBA00022840"/>
    </source>
</evidence>
<keyword evidence="6" id="KW-0547">Nucleotide-binding</keyword>
<reference evidence="17" key="2">
    <citation type="submission" date="2025-09" db="UniProtKB">
        <authorList>
            <consortium name="Ensembl"/>
        </authorList>
    </citation>
    <scope>IDENTIFICATION</scope>
</reference>
<dbReference type="GeneTree" id="ENSGT00940000157930"/>
<dbReference type="SUPFAM" id="SSF56801">
    <property type="entry name" value="Acetyl-CoA synthetase-like"/>
    <property type="match status" value="1"/>
</dbReference>
<dbReference type="EC" id="6.2.1.2" evidence="13"/>
<dbReference type="FunFam" id="3.40.50.12780:FF:000007">
    <property type="entry name" value="Acyl-coenzyme A synthetase ACSM2A, mitochondrial"/>
    <property type="match status" value="1"/>
</dbReference>
<dbReference type="Pfam" id="PF00501">
    <property type="entry name" value="AMP-binding"/>
    <property type="match status" value="1"/>
</dbReference>
<dbReference type="Gene3D" id="3.40.50.12780">
    <property type="entry name" value="N-terminal domain of ligase-like"/>
    <property type="match status" value="1"/>
</dbReference>
<dbReference type="InterPro" id="IPR042099">
    <property type="entry name" value="ANL_N_sf"/>
</dbReference>
<evidence type="ECO:0000256" key="14">
    <source>
        <dbReference type="ARBA" id="ARBA00048477"/>
    </source>
</evidence>
<comment type="cofactor">
    <cofactor evidence="1">
        <name>Mn(2+)</name>
        <dbReference type="ChEBI" id="CHEBI:29035"/>
    </cofactor>
</comment>
<name>A0A8C5RK79_LATLA</name>
<dbReference type="Ensembl" id="ENSLLTT00000004932.1">
    <property type="protein sequence ID" value="ENSLLTP00000004736.1"/>
    <property type="gene ID" value="ENSLLTG00000003582.1"/>
</dbReference>
<dbReference type="PANTHER" id="PTHR43605">
    <property type="entry name" value="ACYL-COENZYME A SYNTHETASE"/>
    <property type="match status" value="1"/>
</dbReference>
<dbReference type="GO" id="GO:0006633">
    <property type="term" value="P:fatty acid biosynthetic process"/>
    <property type="evidence" value="ECO:0007669"/>
    <property type="project" value="TreeGrafter"/>
</dbReference>
<evidence type="ECO:0000256" key="12">
    <source>
        <dbReference type="ARBA" id="ARBA00023128"/>
    </source>
</evidence>
<sequence>MTICHVQLATGQKLHQHQRKPRIINERMQKERQNEMGGTKINIYIYFNLFQMIKLNYSIILVNMCLSALWGSILGGEVRWSFEEMGLHSRKVANILTDQCGLRKGDRILVILSRIPEWWLMITACIRTGIVAIPATSQLTAQDIEYRLQASGAKCLITTEALGSAVDSVAPRCTSLKTKLLVSSEGKREGWLNFDELLREAPANHTCAKTKMNDPMLVYFTSGTTGAPKMIEHTQGSLGFRTLISQSTADTSWVVAALGSFFDPWVLGTCVFIHNIPMLEKTTILRTLSQFPITAFLSPPTFFRMFLKEDFTSYKFKSLQYCISGGESISLEVIEEWKNKTGLDIYEIYGQTETGSICSVSKEMKIKPGTMGKALFPYDVQVDQEANILPPGKEGEIAIKIKPERPLGFFTRYIDTPEKTAATIHGDFFLTGDRGVMDEDGYFRFIGRTDDIINSSGYRIGPYEVENVLLTHPAVAEVAAISSPDPIRGEVVKAFVVLSSDYATHNKEKLIMELQEHVKKMTAPYKYPRKVEFVQKLPKSQTGKLQRKELRDQEWGRV</sequence>
<evidence type="ECO:0000256" key="1">
    <source>
        <dbReference type="ARBA" id="ARBA00001936"/>
    </source>
</evidence>
<keyword evidence="9" id="KW-0460">Magnesium</keyword>
<dbReference type="InterPro" id="IPR025110">
    <property type="entry name" value="AMP-bd_C"/>
</dbReference>
<keyword evidence="8" id="KW-0067">ATP-binding</keyword>
<keyword evidence="5" id="KW-0479">Metal-binding</keyword>
<dbReference type="PANTHER" id="PTHR43605:SF12">
    <property type="entry name" value="ACYL-COENZYME A SYNTHETASE ACSM4, MITOCHONDRIAL"/>
    <property type="match status" value="1"/>
</dbReference>
<evidence type="ECO:0000256" key="7">
    <source>
        <dbReference type="ARBA" id="ARBA00022832"/>
    </source>
</evidence>